<reference evidence="1 2" key="1">
    <citation type="submission" date="2020-07" db="EMBL/GenBank/DDBJ databases">
        <title>Comparative genomics of pyrophilous fungi reveals a link between fire events and developmental genes.</title>
        <authorList>
            <consortium name="DOE Joint Genome Institute"/>
            <person name="Steindorff A.S."/>
            <person name="Carver A."/>
            <person name="Calhoun S."/>
            <person name="Stillman K."/>
            <person name="Liu H."/>
            <person name="Lipzen A."/>
            <person name="Pangilinan J."/>
            <person name="Labutti K."/>
            <person name="Bruns T.D."/>
            <person name="Grigoriev I.V."/>
        </authorList>
    </citation>
    <scope>NUCLEOTIDE SEQUENCE [LARGE SCALE GENOMIC DNA]</scope>
    <source>
        <strain evidence="1 2">CBS 144469</strain>
    </source>
</reference>
<dbReference type="OrthoDB" id="262547at2759"/>
<comment type="caution">
    <text evidence="1">The sequence shown here is derived from an EMBL/GenBank/DDBJ whole genome shotgun (WGS) entry which is preliminary data.</text>
</comment>
<sequence>MYHDDNWVARDFNGTALENAPFEKIFHNPQSSMRFQKYLPIQVQSCWNGIAVFGPCTILLAASHQVPNGEDHGGRMNV</sequence>
<keyword evidence="2" id="KW-1185">Reference proteome</keyword>
<evidence type="ECO:0000313" key="1">
    <source>
        <dbReference type="EMBL" id="KAF6761306.1"/>
    </source>
</evidence>
<feature type="non-terminal residue" evidence="1">
    <location>
        <position position="78"/>
    </location>
</feature>
<dbReference type="PANTHER" id="PTHR34144:SF1">
    <property type="entry name" value="CAPSULAR ASSOCIATED PROTEIN"/>
    <property type="match status" value="1"/>
</dbReference>
<accession>A0A8H6I9D0</accession>
<dbReference type="Proteomes" id="UP000521943">
    <property type="component" value="Unassembled WGS sequence"/>
</dbReference>
<proteinExistence type="predicted"/>
<name>A0A8H6I9D0_9AGAR</name>
<protein>
    <submittedName>
        <fullName evidence="1">Uncharacterized protein</fullName>
    </submittedName>
</protein>
<dbReference type="PANTHER" id="PTHR34144">
    <property type="entry name" value="CHROMOSOME 8, WHOLE GENOME SHOTGUN SEQUENCE"/>
    <property type="match status" value="1"/>
</dbReference>
<dbReference type="InterPro" id="IPR021047">
    <property type="entry name" value="Mannosyltransferase_CMT1"/>
</dbReference>
<gene>
    <name evidence="1" type="ORF">DFP72DRAFT_880679</name>
</gene>
<evidence type="ECO:0000313" key="2">
    <source>
        <dbReference type="Proteomes" id="UP000521943"/>
    </source>
</evidence>
<dbReference type="EMBL" id="JACGCI010000010">
    <property type="protein sequence ID" value="KAF6761306.1"/>
    <property type="molecule type" value="Genomic_DNA"/>
</dbReference>
<organism evidence="1 2">
    <name type="scientific">Ephemerocybe angulata</name>
    <dbReference type="NCBI Taxonomy" id="980116"/>
    <lineage>
        <taxon>Eukaryota</taxon>
        <taxon>Fungi</taxon>
        <taxon>Dikarya</taxon>
        <taxon>Basidiomycota</taxon>
        <taxon>Agaricomycotina</taxon>
        <taxon>Agaricomycetes</taxon>
        <taxon>Agaricomycetidae</taxon>
        <taxon>Agaricales</taxon>
        <taxon>Agaricineae</taxon>
        <taxon>Psathyrellaceae</taxon>
        <taxon>Ephemerocybe</taxon>
    </lineage>
</organism>
<dbReference type="AlphaFoldDB" id="A0A8H6I9D0"/>
<dbReference type="Pfam" id="PF11735">
    <property type="entry name" value="CAP59_mtransfer"/>
    <property type="match status" value="1"/>
</dbReference>